<comment type="caution">
    <text evidence="2">The sequence shown here is derived from an EMBL/GenBank/DDBJ whole genome shotgun (WGS) entry which is preliminary data.</text>
</comment>
<reference evidence="2" key="1">
    <citation type="journal article" date="2020" name="Nat. Commun.">
        <title>Large-scale genome sequencing of mycorrhizal fungi provides insights into the early evolution of symbiotic traits.</title>
        <authorList>
            <person name="Miyauchi S."/>
            <person name="Kiss E."/>
            <person name="Kuo A."/>
            <person name="Drula E."/>
            <person name="Kohler A."/>
            <person name="Sanchez-Garcia M."/>
            <person name="Morin E."/>
            <person name="Andreopoulos B."/>
            <person name="Barry K.W."/>
            <person name="Bonito G."/>
            <person name="Buee M."/>
            <person name="Carver A."/>
            <person name="Chen C."/>
            <person name="Cichocki N."/>
            <person name="Clum A."/>
            <person name="Culley D."/>
            <person name="Crous P.W."/>
            <person name="Fauchery L."/>
            <person name="Girlanda M."/>
            <person name="Hayes R.D."/>
            <person name="Keri Z."/>
            <person name="LaButti K."/>
            <person name="Lipzen A."/>
            <person name="Lombard V."/>
            <person name="Magnuson J."/>
            <person name="Maillard F."/>
            <person name="Murat C."/>
            <person name="Nolan M."/>
            <person name="Ohm R.A."/>
            <person name="Pangilinan J."/>
            <person name="Pereira M.F."/>
            <person name="Perotto S."/>
            <person name="Peter M."/>
            <person name="Pfister S."/>
            <person name="Riley R."/>
            <person name="Sitrit Y."/>
            <person name="Stielow J.B."/>
            <person name="Szollosi G."/>
            <person name="Zifcakova L."/>
            <person name="Stursova M."/>
            <person name="Spatafora J.W."/>
            <person name="Tedersoo L."/>
            <person name="Vaario L.M."/>
            <person name="Yamada A."/>
            <person name="Yan M."/>
            <person name="Wang P."/>
            <person name="Xu J."/>
            <person name="Bruns T."/>
            <person name="Baldrian P."/>
            <person name="Vilgalys R."/>
            <person name="Dunand C."/>
            <person name="Henrissat B."/>
            <person name="Grigoriev I.V."/>
            <person name="Hibbett D."/>
            <person name="Nagy L.G."/>
            <person name="Martin F.M."/>
        </authorList>
    </citation>
    <scope>NUCLEOTIDE SEQUENCE</scope>
    <source>
        <strain evidence="2">UP504</strain>
    </source>
</reference>
<name>A0A9P6B896_9AGAM</name>
<proteinExistence type="predicted"/>
<dbReference type="Proteomes" id="UP000886523">
    <property type="component" value="Unassembled WGS sequence"/>
</dbReference>
<dbReference type="AlphaFoldDB" id="A0A9P6B896"/>
<keyword evidence="3" id="KW-1185">Reference proteome</keyword>
<sequence>MSGDTQASFSASVRNTICSKYGHRCATCLNLLPEVSTQSAHVIDSASLESAVDLGLLSPNYLRSSPANGMALCADCHVGFFTPDLIALAPALPILQYILHYINHTPAANQIPMHEVFDLLSQAMEGADVALPDLDSVKPYLGLFTLVILRPSDVFGRCISTQHLPELSILQGDQFEIAPTGTSPVGENVARIFDVQAIAADPPPKSSGIIPLSPKDPEFKEQRYWRLPLGIGAVCAALIAYVALESYTSHEICCAQEIMAVLVLRRLQRGPSSGGTIGPSGAGSSGGGARLSGSHGGQHGSGPSGEKRSLARSDCQPGTKKGRKQGGSRDGFITKLWQSLSARGKQ</sequence>
<accession>A0A9P6B896</accession>
<evidence type="ECO:0000313" key="3">
    <source>
        <dbReference type="Proteomes" id="UP000886523"/>
    </source>
</evidence>
<dbReference type="EMBL" id="MU128918">
    <property type="protein sequence ID" value="KAF9519335.1"/>
    <property type="molecule type" value="Genomic_DNA"/>
</dbReference>
<organism evidence="2 3">
    <name type="scientific">Hydnum rufescens UP504</name>
    <dbReference type="NCBI Taxonomy" id="1448309"/>
    <lineage>
        <taxon>Eukaryota</taxon>
        <taxon>Fungi</taxon>
        <taxon>Dikarya</taxon>
        <taxon>Basidiomycota</taxon>
        <taxon>Agaricomycotina</taxon>
        <taxon>Agaricomycetes</taxon>
        <taxon>Cantharellales</taxon>
        <taxon>Hydnaceae</taxon>
        <taxon>Hydnum</taxon>
    </lineage>
</organism>
<dbReference type="OrthoDB" id="3251394at2759"/>
<gene>
    <name evidence="2" type="ORF">BS47DRAFT_1337094</name>
</gene>
<feature type="region of interest" description="Disordered" evidence="1">
    <location>
        <begin position="272"/>
        <end position="332"/>
    </location>
</feature>
<protein>
    <submittedName>
        <fullName evidence="2">Uncharacterized protein</fullName>
    </submittedName>
</protein>
<evidence type="ECO:0000313" key="2">
    <source>
        <dbReference type="EMBL" id="KAF9519335.1"/>
    </source>
</evidence>
<feature type="compositionally biased region" description="Gly residues" evidence="1">
    <location>
        <begin position="272"/>
        <end position="303"/>
    </location>
</feature>
<evidence type="ECO:0000256" key="1">
    <source>
        <dbReference type="SAM" id="MobiDB-lite"/>
    </source>
</evidence>